<dbReference type="NCBIfam" id="TIGR02977">
    <property type="entry name" value="phageshock_pspA"/>
    <property type="match status" value="1"/>
</dbReference>
<feature type="coiled-coil region" evidence="2">
    <location>
        <begin position="161"/>
        <end position="188"/>
    </location>
</feature>
<comment type="similarity">
    <text evidence="1">Belongs to the PspA/Vipp/IM30 family.</text>
</comment>
<dbReference type="EMBL" id="JAEILT010000028">
    <property type="protein sequence ID" value="MBJ2138097.1"/>
    <property type="molecule type" value="Genomic_DNA"/>
</dbReference>
<reference evidence="3 4" key="1">
    <citation type="submission" date="2020-12" db="EMBL/GenBank/DDBJ databases">
        <title>Draft genome sequences of nine environmental bacterial isolates colonizing plastic.</title>
        <authorList>
            <person name="Borre I."/>
            <person name="Sonnenschein E.C."/>
        </authorList>
    </citation>
    <scope>NUCLEOTIDE SEQUENCE [LARGE SCALE GENOMIC DNA]</scope>
    <source>
        <strain evidence="3 4">IB30</strain>
    </source>
</reference>
<comment type="caution">
    <text evidence="3">The sequence shown here is derived from an EMBL/GenBank/DDBJ whole genome shotgun (WGS) entry which is preliminary data.</text>
</comment>
<dbReference type="Pfam" id="PF04012">
    <property type="entry name" value="PspA_IM30"/>
    <property type="match status" value="1"/>
</dbReference>
<evidence type="ECO:0000256" key="1">
    <source>
        <dbReference type="ARBA" id="ARBA00043985"/>
    </source>
</evidence>
<dbReference type="PANTHER" id="PTHR31088:SF6">
    <property type="entry name" value="PHAGE SHOCK PROTEIN A"/>
    <property type="match status" value="1"/>
</dbReference>
<dbReference type="InterPro" id="IPR014319">
    <property type="entry name" value="Phageshock_PspA"/>
</dbReference>
<sequence>MGLFTRMSDIVQSNINALLDKAEDPEKMIKHLILEMQDTFVEVRSVAATVLADKKQIERRIDKLEIESTNWQNKAQIALQKDREDLARAALGEKQRVAQALDGLHEQLNEVKEAIGKLQSDSSQLNDKLLEAKAKQKTLMIKQRTQSTRLKLRSSDAYSKVDTAIVKFDQYERRIDDLEAQVDAFDLVSETKSLDAELAELEANDEIEKQLTELRKKVA</sequence>
<evidence type="ECO:0000313" key="4">
    <source>
        <dbReference type="Proteomes" id="UP000649232"/>
    </source>
</evidence>
<gene>
    <name evidence="3" type="primary">pspA</name>
    <name evidence="3" type="ORF">JEU11_16660</name>
</gene>
<name>A0ABS0WHZ0_9ALTE</name>
<feature type="coiled-coil region" evidence="2">
    <location>
        <begin position="47"/>
        <end position="135"/>
    </location>
</feature>
<evidence type="ECO:0000256" key="2">
    <source>
        <dbReference type="SAM" id="Coils"/>
    </source>
</evidence>
<proteinExistence type="inferred from homology"/>
<organism evidence="3 4">
    <name type="scientific">Paraglaciecola chathamensis</name>
    <dbReference type="NCBI Taxonomy" id="368405"/>
    <lineage>
        <taxon>Bacteria</taxon>
        <taxon>Pseudomonadati</taxon>
        <taxon>Pseudomonadota</taxon>
        <taxon>Gammaproteobacteria</taxon>
        <taxon>Alteromonadales</taxon>
        <taxon>Alteromonadaceae</taxon>
        <taxon>Paraglaciecola</taxon>
    </lineage>
</organism>
<evidence type="ECO:0000313" key="3">
    <source>
        <dbReference type="EMBL" id="MBJ2138097.1"/>
    </source>
</evidence>
<dbReference type="Proteomes" id="UP000649232">
    <property type="component" value="Unassembled WGS sequence"/>
</dbReference>
<keyword evidence="2" id="KW-0175">Coiled coil</keyword>
<accession>A0ABS0WHZ0</accession>
<dbReference type="RefSeq" id="WP_198825522.1">
    <property type="nucleotide sequence ID" value="NZ_JAEILT010000028.1"/>
</dbReference>
<dbReference type="InterPro" id="IPR007157">
    <property type="entry name" value="PspA_VIPP1"/>
</dbReference>
<dbReference type="PANTHER" id="PTHR31088">
    <property type="entry name" value="MEMBRANE-ASSOCIATED PROTEIN VIPP1, CHLOROPLASTIC"/>
    <property type="match status" value="1"/>
</dbReference>
<protein>
    <submittedName>
        <fullName evidence="3">Phage shock protein PspA</fullName>
    </submittedName>
</protein>